<organism evidence="1">
    <name type="scientific">Clastoptera arizonana</name>
    <name type="common">Arizona spittle bug</name>
    <dbReference type="NCBI Taxonomy" id="38151"/>
    <lineage>
        <taxon>Eukaryota</taxon>
        <taxon>Metazoa</taxon>
        <taxon>Ecdysozoa</taxon>
        <taxon>Arthropoda</taxon>
        <taxon>Hexapoda</taxon>
        <taxon>Insecta</taxon>
        <taxon>Pterygota</taxon>
        <taxon>Neoptera</taxon>
        <taxon>Paraneoptera</taxon>
        <taxon>Hemiptera</taxon>
        <taxon>Auchenorrhyncha</taxon>
        <taxon>Cercopoidea</taxon>
        <taxon>Clastopteridae</taxon>
        <taxon>Clastoptera</taxon>
    </lineage>
</organism>
<name>A0A1B6CDM1_9HEMI</name>
<protein>
    <submittedName>
        <fullName evidence="1">Uncharacterized protein</fullName>
    </submittedName>
</protein>
<evidence type="ECO:0000313" key="1">
    <source>
        <dbReference type="EMBL" id="JAS11549.1"/>
    </source>
</evidence>
<accession>A0A1B6CDM1</accession>
<reference evidence="1" key="1">
    <citation type="submission" date="2015-12" db="EMBL/GenBank/DDBJ databases">
        <title>De novo transcriptome assembly of four potential Pierce s Disease insect vectors from Arizona vineyards.</title>
        <authorList>
            <person name="Tassone E.E."/>
        </authorList>
    </citation>
    <scope>NUCLEOTIDE SEQUENCE</scope>
</reference>
<proteinExistence type="predicted"/>
<dbReference type="EMBL" id="GEDC01025749">
    <property type="protein sequence ID" value="JAS11549.1"/>
    <property type="molecule type" value="Transcribed_RNA"/>
</dbReference>
<dbReference type="AlphaFoldDB" id="A0A1B6CDM1"/>
<sequence length="155" mass="17535">MLQPIIIIRSILKCSEDFKMVFAILIPLTIHCISSVGSQETLKEVEDEIYIKQQTASALATRIVDSISDTNTNEGKQYKLLVDLLEVQGEKMKLYLKFLKLKQYSEDSEKYLAVKNTLKSVENLKAIGNSSGTAVFLKAEQLMKDVQNLEKIFQS</sequence>
<gene>
    <name evidence="1" type="ORF">g.42977</name>
</gene>